<dbReference type="Proteomes" id="UP000245946">
    <property type="component" value="Unassembled WGS sequence"/>
</dbReference>
<organism evidence="5 6">
    <name type="scientific">Tilletiopsis washingtonensis</name>
    <dbReference type="NCBI Taxonomy" id="58919"/>
    <lineage>
        <taxon>Eukaryota</taxon>
        <taxon>Fungi</taxon>
        <taxon>Dikarya</taxon>
        <taxon>Basidiomycota</taxon>
        <taxon>Ustilaginomycotina</taxon>
        <taxon>Exobasidiomycetes</taxon>
        <taxon>Entylomatales</taxon>
        <taxon>Entylomatales incertae sedis</taxon>
        <taxon>Tilletiopsis</taxon>
    </lineage>
</organism>
<feature type="compositionally biased region" description="Low complexity" evidence="4">
    <location>
        <begin position="808"/>
        <end position="817"/>
    </location>
</feature>
<dbReference type="RefSeq" id="XP_025598071.1">
    <property type="nucleotide sequence ID" value="XM_025742406.1"/>
</dbReference>
<evidence type="ECO:0000256" key="4">
    <source>
        <dbReference type="SAM" id="MobiDB-lite"/>
    </source>
</evidence>
<evidence type="ECO:0000256" key="2">
    <source>
        <dbReference type="ARBA" id="ARBA00022801"/>
    </source>
</evidence>
<dbReference type="Gene3D" id="3.40.50.12650">
    <property type="match status" value="1"/>
</dbReference>
<dbReference type="InterPro" id="IPR036866">
    <property type="entry name" value="RibonucZ/Hydroxyglut_hydro"/>
</dbReference>
<dbReference type="STRING" id="58919.A0A316ZA11"/>
<proteinExistence type="predicted"/>
<sequence>MAPSTSGFLAEYPLIRVDRFTAAPVPLPASLPASARADLPLGATHFAAPAFFLLTHMHSDHLCGLEQRGHDAAPIYCSPSARAQLLRYERVRTRAEHIAGAGDVVRPYRSLCETAQQARVRGERAGGSGRGRDLLVALPLHTPTLVPYAGRMQVRLTLLDSNHMPGGVIFLVEGERGAVIHTGDLRAEPWYVEALVREPLLRPYIAAQRVSASPAPSASTPRTPTPQAAVWKRESNAASLESTQGDGMLEFHAAYGPLRNIYIDDEAFSCAFSPVTKADATRDMLSIMRRFPACTRFFLDAWCWGYEELIHAIRREFKSKVHVDRYKHGVYEASSDADAHLPDIVTQEAHEAVRFHACEKTARCALIDTFAEPSLSDSPRPLIVEIKLGDGRISTARGWARARADIEMSLAGAAAGKRAWPRYFGVPYERHSPLPEIRSFVAAFRPLRVTPNTGTLQHWFLMAKTFGAVLAPGGAEATAEDARGALGEALWRVYSQAWAAATCKGSVAALPGVVPVEQEEAVAEELQRFHGRARRLFLAERQLPADADAAYEREKDRMRHRSDDVSQPESLLVVGDDADGYEADASGIVASGMPSATDMTTVADRSMAPPLAFVRPPPPPPRLPALAPSGLDEILASRYLHYADMCLGWRIQKSPAWTQARAWRAVRKKKPELAREVEEAVHAEHGTVPLPWSKADKVRRLEPPSEPQPTVTWLPPQRLPVASRDVIVVSTLGDGVGLYRPRRLIEPAEAPRQPLVELPPTPPNEQACPEPEPSAATSLVASVSTRQASAKRAAPANDGEAVKRPRRSASASEASLSRLRTEPVTYKKLLSLLSAGKPVPGVSTAALAEQLRADLLALQEALACPPARQDMLDSLMSRAGEASQVLGLAARSAQVRATLALEIFPFQTALAAVLAAYPGGTSAAERKLKHLAWALRGIEAMPPSRIVRVSTAPLLGTAHSRRSVHFATHSSSSAAPHTGLTSAVSSFTPL</sequence>
<reference evidence="5 6" key="1">
    <citation type="journal article" date="2018" name="Mol. Biol. Evol.">
        <title>Broad Genomic Sampling Reveals a Smut Pathogenic Ancestry of the Fungal Clade Ustilaginomycotina.</title>
        <authorList>
            <person name="Kijpornyongpan T."/>
            <person name="Mondo S.J."/>
            <person name="Barry K."/>
            <person name="Sandor L."/>
            <person name="Lee J."/>
            <person name="Lipzen A."/>
            <person name="Pangilinan J."/>
            <person name="LaButti K."/>
            <person name="Hainaut M."/>
            <person name="Henrissat B."/>
            <person name="Grigoriev I.V."/>
            <person name="Spatafora J.W."/>
            <person name="Aime M.C."/>
        </authorList>
    </citation>
    <scope>NUCLEOTIDE SEQUENCE [LARGE SCALE GENOMIC DNA]</scope>
    <source>
        <strain evidence="5 6">MCA 4186</strain>
    </source>
</reference>
<evidence type="ECO:0000256" key="3">
    <source>
        <dbReference type="ARBA" id="ARBA00022839"/>
    </source>
</evidence>
<dbReference type="GO" id="GO:0003684">
    <property type="term" value="F:damaged DNA binding"/>
    <property type="evidence" value="ECO:0007669"/>
    <property type="project" value="TreeGrafter"/>
</dbReference>
<feature type="compositionally biased region" description="Low complexity" evidence="4">
    <location>
        <begin position="774"/>
        <end position="785"/>
    </location>
</feature>
<dbReference type="Gene3D" id="3.60.15.10">
    <property type="entry name" value="Ribonuclease Z/Hydroxyacylglutathione hydrolase-like"/>
    <property type="match status" value="2"/>
</dbReference>
<accession>A0A316ZA11</accession>
<dbReference type="GeneID" id="37269950"/>
<evidence type="ECO:0000256" key="1">
    <source>
        <dbReference type="ARBA" id="ARBA00022722"/>
    </source>
</evidence>
<evidence type="ECO:0000313" key="6">
    <source>
        <dbReference type="Proteomes" id="UP000245946"/>
    </source>
</evidence>
<dbReference type="PANTHER" id="PTHR23240">
    <property type="entry name" value="DNA CROSS-LINK REPAIR PROTEIN PSO2/SNM1-RELATED"/>
    <property type="match status" value="1"/>
</dbReference>
<evidence type="ECO:0008006" key="7">
    <source>
        <dbReference type="Google" id="ProtNLM"/>
    </source>
</evidence>
<keyword evidence="6" id="KW-1185">Reference proteome</keyword>
<keyword evidence="1" id="KW-0540">Nuclease</keyword>
<gene>
    <name evidence="5" type="ORF">FA09DRAFT_329957</name>
</gene>
<dbReference type="PANTHER" id="PTHR23240:SF8">
    <property type="entry name" value="PROTEIN ARTEMIS"/>
    <property type="match status" value="1"/>
</dbReference>
<feature type="region of interest" description="Disordered" evidence="4">
    <location>
        <begin position="750"/>
        <end position="817"/>
    </location>
</feature>
<evidence type="ECO:0000313" key="5">
    <source>
        <dbReference type="EMBL" id="PWN97792.1"/>
    </source>
</evidence>
<dbReference type="EMBL" id="KZ819293">
    <property type="protein sequence ID" value="PWN97792.1"/>
    <property type="molecule type" value="Genomic_DNA"/>
</dbReference>
<dbReference type="SUPFAM" id="SSF56281">
    <property type="entry name" value="Metallo-hydrolase/oxidoreductase"/>
    <property type="match status" value="1"/>
</dbReference>
<dbReference type="GO" id="GO:0006303">
    <property type="term" value="P:double-strand break repair via nonhomologous end joining"/>
    <property type="evidence" value="ECO:0007669"/>
    <property type="project" value="TreeGrafter"/>
</dbReference>
<protein>
    <recommendedName>
        <fullName evidence="7">DNA repair metallo-beta-lactamase domain-containing protein</fullName>
    </recommendedName>
</protein>
<dbReference type="GO" id="GO:0035312">
    <property type="term" value="F:5'-3' DNA exonuclease activity"/>
    <property type="evidence" value="ECO:0007669"/>
    <property type="project" value="TreeGrafter"/>
</dbReference>
<dbReference type="OrthoDB" id="5561659at2759"/>
<dbReference type="GO" id="GO:0000723">
    <property type="term" value="P:telomere maintenance"/>
    <property type="evidence" value="ECO:0007669"/>
    <property type="project" value="TreeGrafter"/>
</dbReference>
<name>A0A316ZA11_9BASI</name>
<keyword evidence="2" id="KW-0378">Hydrolase</keyword>
<keyword evidence="3" id="KW-0269">Exonuclease</keyword>
<dbReference type="AlphaFoldDB" id="A0A316ZA11"/>
<dbReference type="GO" id="GO:0036297">
    <property type="term" value="P:interstrand cross-link repair"/>
    <property type="evidence" value="ECO:0007669"/>
    <property type="project" value="TreeGrafter"/>
</dbReference>